<evidence type="ECO:0000256" key="7">
    <source>
        <dbReference type="ARBA" id="ARBA00022801"/>
    </source>
</evidence>
<evidence type="ECO:0000313" key="12">
    <source>
        <dbReference type="EMBL" id="PNS07986.1"/>
    </source>
</evidence>
<dbReference type="EC" id="3.5.1.28" evidence="4"/>
<keyword evidence="7" id="KW-0378">Hydrolase</keyword>
<comment type="catalytic activity">
    <reaction evidence="1">
        <text>Hydrolyzes the link between N-acetylmuramoyl residues and L-amino acid residues in certain cell-wall glycopeptides.</text>
        <dbReference type="EC" id="3.5.1.28"/>
    </reaction>
</comment>
<comment type="similarity">
    <text evidence="3">Belongs to the N-acetylmuramoyl-L-alanine amidase 3 family.</text>
</comment>
<evidence type="ECO:0000256" key="8">
    <source>
        <dbReference type="ARBA" id="ARBA00023316"/>
    </source>
</evidence>
<evidence type="ECO:0000256" key="10">
    <source>
        <dbReference type="SAM" id="MobiDB-lite"/>
    </source>
</evidence>
<reference evidence="12 13" key="1">
    <citation type="submission" date="2017-08" db="EMBL/GenBank/DDBJ databases">
        <title>Lysobacter sylvestris genome.</title>
        <authorList>
            <person name="Zhang D.-C."/>
            <person name="Albuquerque L."/>
            <person name="Franca L."/>
            <person name="Froufe H.J.C."/>
            <person name="Barroso C."/>
            <person name="Egas C."/>
            <person name="Da Costa M."/>
            <person name="Margesin R."/>
        </authorList>
    </citation>
    <scope>NUCLEOTIDE SEQUENCE [LARGE SCALE GENOMIC DNA]</scope>
    <source>
        <strain evidence="12 13">AM20-91</strain>
    </source>
</reference>
<feature type="domain" description="MurNAc-LAA" evidence="11">
    <location>
        <begin position="275"/>
        <end position="430"/>
    </location>
</feature>
<dbReference type="FunFam" id="3.40.630.40:FF:000001">
    <property type="entry name" value="N-acetylmuramoyl-L-alanine amidase"/>
    <property type="match status" value="1"/>
</dbReference>
<feature type="region of interest" description="Disordered" evidence="10">
    <location>
        <begin position="142"/>
        <end position="174"/>
    </location>
</feature>
<keyword evidence="8" id="KW-0961">Cell wall biogenesis/degradation</keyword>
<dbReference type="InterPro" id="IPR021731">
    <property type="entry name" value="AMIN_dom"/>
</dbReference>
<keyword evidence="6" id="KW-0574">Periplasm</keyword>
<dbReference type="Pfam" id="PF01520">
    <property type="entry name" value="Amidase_3"/>
    <property type="match status" value="1"/>
</dbReference>
<dbReference type="EMBL" id="NPZB01000002">
    <property type="protein sequence ID" value="PNS07986.1"/>
    <property type="molecule type" value="Genomic_DNA"/>
</dbReference>
<keyword evidence="5" id="KW-0732">Signal</keyword>
<dbReference type="CDD" id="cd02696">
    <property type="entry name" value="MurNAc-LAA"/>
    <property type="match status" value="1"/>
</dbReference>
<protein>
    <recommendedName>
        <fullName evidence="9">N-acetylmuramoyl-L-alanine amidase AmiC</fullName>
        <ecNumber evidence="4">3.5.1.28</ecNumber>
    </recommendedName>
</protein>
<evidence type="ECO:0000256" key="9">
    <source>
        <dbReference type="ARBA" id="ARBA00074581"/>
    </source>
</evidence>
<comment type="caution">
    <text evidence="12">The sequence shown here is derived from an EMBL/GenBank/DDBJ whole genome shotgun (WGS) entry which is preliminary data.</text>
</comment>
<dbReference type="GO" id="GO:0009253">
    <property type="term" value="P:peptidoglycan catabolic process"/>
    <property type="evidence" value="ECO:0007669"/>
    <property type="project" value="InterPro"/>
</dbReference>
<evidence type="ECO:0000256" key="3">
    <source>
        <dbReference type="ARBA" id="ARBA00010860"/>
    </source>
</evidence>
<dbReference type="Proteomes" id="UP000236220">
    <property type="component" value="Unassembled WGS sequence"/>
</dbReference>
<dbReference type="GO" id="GO:0008745">
    <property type="term" value="F:N-acetylmuramoyl-L-alanine amidase activity"/>
    <property type="evidence" value="ECO:0007669"/>
    <property type="project" value="UniProtKB-EC"/>
</dbReference>
<evidence type="ECO:0000313" key="13">
    <source>
        <dbReference type="Proteomes" id="UP000236220"/>
    </source>
</evidence>
<evidence type="ECO:0000256" key="1">
    <source>
        <dbReference type="ARBA" id="ARBA00001561"/>
    </source>
</evidence>
<evidence type="ECO:0000256" key="4">
    <source>
        <dbReference type="ARBA" id="ARBA00011901"/>
    </source>
</evidence>
<name>A0A2K1PYX0_9GAMM</name>
<dbReference type="AlphaFoldDB" id="A0A2K1PYX0"/>
<dbReference type="SUPFAM" id="SSF53187">
    <property type="entry name" value="Zn-dependent exopeptidases"/>
    <property type="match status" value="1"/>
</dbReference>
<dbReference type="GO" id="GO:0030288">
    <property type="term" value="C:outer membrane-bounded periplasmic space"/>
    <property type="evidence" value="ECO:0007669"/>
    <property type="project" value="TreeGrafter"/>
</dbReference>
<evidence type="ECO:0000256" key="6">
    <source>
        <dbReference type="ARBA" id="ARBA00022764"/>
    </source>
</evidence>
<sequence>MTRAGCLNRQSMVQGHMVRAARTAVSMILLLLALPGWAAEVRAVRVTQGATGTRAEIQLDRDSEYSVINLDNPRRLVVDFKDSGVRYGLPMPPGAGLVRDVRSGSPEPGSARLVFDLRGDVTPIRPHMESNGSGRVLVIEWPDDGEGDTSHPVASMPVPPPSTETQQAQDVPPQSVVERPPVVVAPPANTTPTAQAPVRTLADVAKRAGGRPLLIAIDAGHGGQDTGAHGASGTLEKNVTLQVAKELARQINATPGMKAFLTRDSDFFIPLVQRYQLARKHKADMFVAIHADAFTDPSASGSSVWVLSRRGQTSQAARWLADQENAADLVGGVRLRDKDNTLASVLLDLSQSATQRASEEIAAQVLRGLADLGKTHRGEIDRANFVVLRSPDVPSMLVETAFISNPGEERKLNNPDYQRELARAVLNGIHTYFRRQPPPGTQYAAIYAGGGVTAARP</sequence>
<dbReference type="PANTHER" id="PTHR30404">
    <property type="entry name" value="N-ACETYLMURAMOYL-L-ALANINE AMIDASE"/>
    <property type="match status" value="1"/>
</dbReference>
<accession>A0A2K1PYX0</accession>
<evidence type="ECO:0000256" key="2">
    <source>
        <dbReference type="ARBA" id="ARBA00004418"/>
    </source>
</evidence>
<evidence type="ECO:0000256" key="5">
    <source>
        <dbReference type="ARBA" id="ARBA00022729"/>
    </source>
</evidence>
<proteinExistence type="inferred from homology"/>
<comment type="subcellular location">
    <subcellularLocation>
        <location evidence="2">Periplasm</location>
    </subcellularLocation>
</comment>
<keyword evidence="13" id="KW-1185">Reference proteome</keyword>
<dbReference type="Gene3D" id="2.60.40.3500">
    <property type="match status" value="1"/>
</dbReference>
<dbReference type="PANTHER" id="PTHR30404:SF0">
    <property type="entry name" value="N-ACETYLMURAMOYL-L-ALANINE AMIDASE AMIC"/>
    <property type="match status" value="1"/>
</dbReference>
<gene>
    <name evidence="12" type="ORF">Lysil_2162</name>
</gene>
<dbReference type="Pfam" id="PF11741">
    <property type="entry name" value="AMIN"/>
    <property type="match status" value="1"/>
</dbReference>
<dbReference type="InterPro" id="IPR002508">
    <property type="entry name" value="MurNAc-LAA_cat"/>
</dbReference>
<dbReference type="GO" id="GO:0071555">
    <property type="term" value="P:cell wall organization"/>
    <property type="evidence" value="ECO:0007669"/>
    <property type="project" value="UniProtKB-KW"/>
</dbReference>
<evidence type="ECO:0000259" key="11">
    <source>
        <dbReference type="SMART" id="SM00646"/>
    </source>
</evidence>
<dbReference type="InterPro" id="IPR050695">
    <property type="entry name" value="N-acetylmuramoyl_amidase_3"/>
</dbReference>
<organism evidence="12 13">
    <name type="scientific">Solilutibacter silvestris</name>
    <dbReference type="NCBI Taxonomy" id="1645665"/>
    <lineage>
        <taxon>Bacteria</taxon>
        <taxon>Pseudomonadati</taxon>
        <taxon>Pseudomonadota</taxon>
        <taxon>Gammaproteobacteria</taxon>
        <taxon>Lysobacterales</taxon>
        <taxon>Lysobacteraceae</taxon>
        <taxon>Solilutibacter</taxon>
    </lineage>
</organism>
<dbReference type="Gene3D" id="3.40.630.40">
    <property type="entry name" value="Zn-dependent exopeptidases"/>
    <property type="match status" value="1"/>
</dbReference>
<dbReference type="SMART" id="SM00646">
    <property type="entry name" value="Ami_3"/>
    <property type="match status" value="1"/>
</dbReference>